<dbReference type="GO" id="GO:0051301">
    <property type="term" value="P:cell division"/>
    <property type="evidence" value="ECO:0007669"/>
    <property type="project" value="UniProtKB-KW"/>
</dbReference>
<feature type="domain" description="FtsX extracellular" evidence="13">
    <location>
        <begin position="51"/>
        <end position="146"/>
    </location>
</feature>
<keyword evidence="8 10" id="KW-0472">Membrane</keyword>
<proteinExistence type="inferred from homology"/>
<evidence type="ECO:0000256" key="9">
    <source>
        <dbReference type="ARBA" id="ARBA00023306"/>
    </source>
</evidence>
<evidence type="ECO:0000256" key="3">
    <source>
        <dbReference type="ARBA" id="ARBA00021907"/>
    </source>
</evidence>
<evidence type="ECO:0000256" key="1">
    <source>
        <dbReference type="ARBA" id="ARBA00004651"/>
    </source>
</evidence>
<keyword evidence="9 10" id="KW-0131">Cell cycle</keyword>
<keyword evidence="7 11" id="KW-1133">Transmembrane helix</keyword>
<keyword evidence="4 10" id="KW-1003">Cell membrane</keyword>
<dbReference type="OrthoDB" id="9813411at2"/>
<dbReference type="Gene3D" id="3.30.70.3040">
    <property type="match status" value="1"/>
</dbReference>
<evidence type="ECO:0000256" key="8">
    <source>
        <dbReference type="ARBA" id="ARBA00023136"/>
    </source>
</evidence>
<dbReference type="PANTHER" id="PTHR47755">
    <property type="entry name" value="CELL DIVISION PROTEIN FTSX"/>
    <property type="match status" value="1"/>
</dbReference>
<feature type="transmembrane region" description="Helical" evidence="11">
    <location>
        <begin position="213"/>
        <end position="238"/>
    </location>
</feature>
<dbReference type="EMBL" id="NFHB01000004">
    <property type="protein sequence ID" value="OUN03566.1"/>
    <property type="molecule type" value="Genomic_DNA"/>
</dbReference>
<evidence type="ECO:0000313" key="19">
    <source>
        <dbReference type="Proteomes" id="UP000322940"/>
    </source>
</evidence>
<accession>A0A1Y3QVC3</accession>
<dbReference type="Proteomes" id="UP000195772">
    <property type="component" value="Unassembled WGS sequence"/>
</dbReference>
<reference evidence="17" key="2">
    <citation type="journal article" date="2018" name="BMC Genomics">
        <title>Whole genome sequencing and function prediction of 133 gut anaerobes isolated from chicken caecum in pure cultures.</title>
        <authorList>
            <person name="Medvecky M."/>
            <person name="Cejkova D."/>
            <person name="Polansky O."/>
            <person name="Karasova D."/>
            <person name="Kubasova T."/>
            <person name="Cizek A."/>
            <person name="Rychlik I."/>
        </authorList>
    </citation>
    <scope>NUCLEOTIDE SEQUENCE</scope>
    <source>
        <strain evidence="17">An90</strain>
    </source>
</reference>
<evidence type="ECO:0000313" key="14">
    <source>
        <dbReference type="EMBL" id="KAA2380518.1"/>
    </source>
</evidence>
<feature type="domain" description="ABC3 transporter permease C-terminal" evidence="12">
    <location>
        <begin position="169"/>
        <end position="285"/>
    </location>
</feature>
<dbReference type="InterPro" id="IPR040690">
    <property type="entry name" value="FtsX_ECD"/>
</dbReference>
<evidence type="ECO:0000313" key="20">
    <source>
        <dbReference type="Proteomes" id="UP000323119"/>
    </source>
</evidence>
<dbReference type="AlphaFoldDB" id="A0A1Y3QVC3"/>
<keyword evidence="6 11" id="KW-0812">Transmembrane</keyword>
<evidence type="ECO:0000313" key="16">
    <source>
        <dbReference type="EMBL" id="MCQ5082571.1"/>
    </source>
</evidence>
<keyword evidence="5 10" id="KW-0132">Cell division</keyword>
<dbReference type="Proteomes" id="UP001205035">
    <property type="component" value="Unassembled WGS sequence"/>
</dbReference>
<dbReference type="Pfam" id="PF18075">
    <property type="entry name" value="FtsX_ECD"/>
    <property type="match status" value="1"/>
</dbReference>
<dbReference type="PIRSF" id="PIRSF003097">
    <property type="entry name" value="FtsX"/>
    <property type="match status" value="1"/>
</dbReference>
<organism evidence="17 18">
    <name type="scientific">Alistipes onderdonkii</name>
    <dbReference type="NCBI Taxonomy" id="328813"/>
    <lineage>
        <taxon>Bacteria</taxon>
        <taxon>Pseudomonadati</taxon>
        <taxon>Bacteroidota</taxon>
        <taxon>Bacteroidia</taxon>
        <taxon>Bacteroidales</taxon>
        <taxon>Rikenellaceae</taxon>
        <taxon>Alistipes</taxon>
    </lineage>
</organism>
<comment type="subcellular location">
    <subcellularLocation>
        <location evidence="1">Cell membrane</location>
        <topology evidence="1">Multi-pass membrane protein</topology>
    </subcellularLocation>
</comment>
<dbReference type="eggNOG" id="COG2177">
    <property type="taxonomic scope" value="Bacteria"/>
</dbReference>
<dbReference type="GO" id="GO:0005886">
    <property type="term" value="C:plasma membrane"/>
    <property type="evidence" value="ECO:0007669"/>
    <property type="project" value="UniProtKB-SubCell"/>
</dbReference>
<comment type="caution">
    <text evidence="17">The sequence shown here is derived from an EMBL/GenBank/DDBJ whole genome shotgun (WGS) entry which is preliminary data.</text>
</comment>
<evidence type="ECO:0000313" key="15">
    <source>
        <dbReference type="EMBL" id="KAA2561513.1"/>
    </source>
</evidence>
<evidence type="ECO:0000256" key="11">
    <source>
        <dbReference type="SAM" id="Phobius"/>
    </source>
</evidence>
<dbReference type="InterPro" id="IPR003838">
    <property type="entry name" value="ABC3_permease_C"/>
</dbReference>
<dbReference type="EMBL" id="VVXH01000002">
    <property type="protein sequence ID" value="KAA2380518.1"/>
    <property type="molecule type" value="Genomic_DNA"/>
</dbReference>
<dbReference type="EMBL" id="VVUY01000006">
    <property type="protein sequence ID" value="KAA2561513.1"/>
    <property type="molecule type" value="Genomic_DNA"/>
</dbReference>
<dbReference type="EMBL" id="JANGBQ010000007">
    <property type="protein sequence ID" value="MCQ5082571.1"/>
    <property type="molecule type" value="Genomic_DNA"/>
</dbReference>
<feature type="transmembrane region" description="Helical" evidence="11">
    <location>
        <begin position="258"/>
        <end position="279"/>
    </location>
</feature>
<feature type="transmembrane region" description="Helical" evidence="11">
    <location>
        <begin position="15"/>
        <end position="37"/>
    </location>
</feature>
<evidence type="ECO:0000259" key="12">
    <source>
        <dbReference type="Pfam" id="PF02687"/>
    </source>
</evidence>
<dbReference type="Pfam" id="PF02687">
    <property type="entry name" value="FtsX"/>
    <property type="match status" value="1"/>
</dbReference>
<evidence type="ECO:0000256" key="7">
    <source>
        <dbReference type="ARBA" id="ARBA00022989"/>
    </source>
</evidence>
<evidence type="ECO:0000313" key="18">
    <source>
        <dbReference type="Proteomes" id="UP000195772"/>
    </source>
</evidence>
<gene>
    <name evidence="17" type="ORF">B5G41_07715</name>
    <name evidence="15" type="ORF">F2S36_08075</name>
    <name evidence="14" type="ORF">F2Y10_03485</name>
    <name evidence="16" type="ORF">NE651_06650</name>
</gene>
<dbReference type="Proteomes" id="UP000322940">
    <property type="component" value="Unassembled WGS sequence"/>
</dbReference>
<reference evidence="19 20" key="3">
    <citation type="journal article" date="2019" name="Nat. Med.">
        <title>A library of human gut bacterial isolates paired with longitudinal multiomics data enables mechanistic microbiome research.</title>
        <authorList>
            <person name="Poyet M."/>
            <person name="Groussin M."/>
            <person name="Gibbons S.M."/>
            <person name="Avila-Pacheco J."/>
            <person name="Jiang X."/>
            <person name="Kearney S.M."/>
            <person name="Perrotta A.R."/>
            <person name="Berdy B."/>
            <person name="Zhao S."/>
            <person name="Lieberman T.D."/>
            <person name="Swanson P.K."/>
            <person name="Smith M."/>
            <person name="Roesemann S."/>
            <person name="Alexander J.E."/>
            <person name="Rich S.A."/>
            <person name="Livny J."/>
            <person name="Vlamakis H."/>
            <person name="Clish C."/>
            <person name="Bullock K."/>
            <person name="Deik A."/>
            <person name="Scott J."/>
            <person name="Pierce K.A."/>
            <person name="Xavier R.J."/>
            <person name="Alm E.J."/>
        </authorList>
    </citation>
    <scope>NUCLEOTIDE SEQUENCE [LARGE SCALE GENOMIC DNA]</scope>
    <source>
        <strain evidence="15 20">BIOML-A204</strain>
        <strain evidence="14 19">BIOML-A266</strain>
    </source>
</reference>
<dbReference type="Proteomes" id="UP000323119">
    <property type="component" value="Unassembled WGS sequence"/>
</dbReference>
<dbReference type="InterPro" id="IPR004513">
    <property type="entry name" value="FtsX"/>
</dbReference>
<comment type="similarity">
    <text evidence="2 10">Belongs to the ABC-4 integral membrane protein family. FtsX subfamily.</text>
</comment>
<reference evidence="16" key="4">
    <citation type="submission" date="2022-06" db="EMBL/GenBank/DDBJ databases">
        <title>Isolation of gut microbiota from human fecal samples.</title>
        <authorList>
            <person name="Pamer E.G."/>
            <person name="Barat B."/>
            <person name="Waligurski E."/>
            <person name="Medina S."/>
            <person name="Paddock L."/>
            <person name="Mostad J."/>
        </authorList>
    </citation>
    <scope>NUCLEOTIDE SEQUENCE</scope>
    <source>
        <strain evidence="16">DFI.6.22</strain>
    </source>
</reference>
<name>A0A1Y3QVC3_9BACT</name>
<evidence type="ECO:0000259" key="13">
    <source>
        <dbReference type="Pfam" id="PF18075"/>
    </source>
</evidence>
<evidence type="ECO:0000256" key="10">
    <source>
        <dbReference type="PIRNR" id="PIRNR003097"/>
    </source>
</evidence>
<protein>
    <recommendedName>
        <fullName evidence="3 10">Cell division protein FtsX</fullName>
    </recommendedName>
</protein>
<evidence type="ECO:0000256" key="2">
    <source>
        <dbReference type="ARBA" id="ARBA00007379"/>
    </source>
</evidence>
<reference evidence="18" key="1">
    <citation type="submission" date="2017-04" db="EMBL/GenBank/DDBJ databases">
        <title>Function of individual gut microbiota members based on whole genome sequencing of pure cultures obtained from chicken caecum.</title>
        <authorList>
            <person name="Medvecky M."/>
            <person name="Cejkova D."/>
            <person name="Polansky O."/>
            <person name="Karasova D."/>
            <person name="Kubasova T."/>
            <person name="Cizek A."/>
            <person name="Rychlik I."/>
        </authorList>
    </citation>
    <scope>NUCLEOTIDE SEQUENCE [LARGE SCALE GENOMIC DNA]</scope>
    <source>
        <strain evidence="18">An90</strain>
    </source>
</reference>
<evidence type="ECO:0000313" key="17">
    <source>
        <dbReference type="EMBL" id="OUN03566.1"/>
    </source>
</evidence>
<evidence type="ECO:0000256" key="4">
    <source>
        <dbReference type="ARBA" id="ARBA00022475"/>
    </source>
</evidence>
<evidence type="ECO:0000256" key="5">
    <source>
        <dbReference type="ARBA" id="ARBA00022618"/>
    </source>
</evidence>
<sequence length="293" mass="31800">MKDDKRLKRKVRNSYIVSTVSITLVLFLLGSVGYLMVAAMKVADTLQESIAVTVELENGLSDEQKDAVNRQLTAEDLVATIAYVGKEEKIEDAEFRKMFASEFEEILDENPLLDSFELTLTAASADKELLDGFIAGISKIAGVERVSYPALMAERLHATVGKIRLVLVLFGGALLVISLILLGNTIRLAIFSKRYLINTMKLVGATKWFIMKPFLGSSITQGILAGLGASLLFGLSVYGLNEAVPELLTIAEAGKVAIILGAMIAGGIVISGLFTILALNKFINMKSNKIYLY</sequence>
<dbReference type="RefSeq" id="WP_018696517.1">
    <property type="nucleotide sequence ID" value="NZ_AP025562.1"/>
</dbReference>
<evidence type="ECO:0000256" key="6">
    <source>
        <dbReference type="ARBA" id="ARBA00022692"/>
    </source>
</evidence>
<feature type="transmembrane region" description="Helical" evidence="11">
    <location>
        <begin position="165"/>
        <end position="192"/>
    </location>
</feature>
<dbReference type="PANTHER" id="PTHR47755:SF1">
    <property type="entry name" value="CELL DIVISION PROTEIN FTSX"/>
    <property type="match status" value="1"/>
</dbReference>